<feature type="signal peptide" evidence="2">
    <location>
        <begin position="1"/>
        <end position="20"/>
    </location>
</feature>
<feature type="compositionally biased region" description="Low complexity" evidence="1">
    <location>
        <begin position="98"/>
        <end position="130"/>
    </location>
</feature>
<dbReference type="PANTHER" id="PTHR40124">
    <property type="match status" value="1"/>
</dbReference>
<feature type="region of interest" description="Disordered" evidence="1">
    <location>
        <begin position="98"/>
        <end position="145"/>
    </location>
</feature>
<reference evidence="4" key="1">
    <citation type="journal article" date="2022" name="G3 (Bethesda)">
        <title>High quality genome of the basidiomycete yeast Dioszegia hungarica PDD-24b-2 isolated from cloud water.</title>
        <authorList>
            <person name="Jarrige D."/>
            <person name="Haridas S."/>
            <person name="Bleykasten-Grosshans C."/>
            <person name="Joly M."/>
            <person name="Nadalig T."/>
            <person name="Sancelme M."/>
            <person name="Vuilleumier S."/>
            <person name="Grigoriev I.V."/>
            <person name="Amato P."/>
            <person name="Bringel F."/>
        </authorList>
    </citation>
    <scope>NUCLEOTIDE SEQUENCE</scope>
    <source>
        <strain evidence="4">PDD-24b-2</strain>
    </source>
</reference>
<gene>
    <name evidence="4" type="ORF">MKK02DRAFT_43487</name>
</gene>
<evidence type="ECO:0000256" key="2">
    <source>
        <dbReference type="SAM" id="SignalP"/>
    </source>
</evidence>
<evidence type="ECO:0000259" key="3">
    <source>
        <dbReference type="Pfam" id="PF21294"/>
    </source>
</evidence>
<dbReference type="Gene3D" id="2.60.120.200">
    <property type="match status" value="1"/>
</dbReference>
<organism evidence="4 5">
    <name type="scientific">Dioszegia hungarica</name>
    <dbReference type="NCBI Taxonomy" id="4972"/>
    <lineage>
        <taxon>Eukaryota</taxon>
        <taxon>Fungi</taxon>
        <taxon>Dikarya</taxon>
        <taxon>Basidiomycota</taxon>
        <taxon>Agaricomycotina</taxon>
        <taxon>Tremellomycetes</taxon>
        <taxon>Tremellales</taxon>
        <taxon>Bulleribasidiaceae</taxon>
        <taxon>Dioszegia</taxon>
    </lineage>
</organism>
<keyword evidence="2" id="KW-0732">Signal</keyword>
<dbReference type="Pfam" id="PF21294">
    <property type="entry name" value="Polysacc_lyase_14"/>
    <property type="match status" value="1"/>
</dbReference>
<comment type="caution">
    <text evidence="4">The sequence shown here is derived from an EMBL/GenBank/DDBJ whole genome shotgun (WGS) entry which is preliminary data.</text>
</comment>
<feature type="domain" description="Polysaccharide lyase 14" evidence="3">
    <location>
        <begin position="136"/>
        <end position="345"/>
    </location>
</feature>
<dbReference type="RefSeq" id="XP_052947338.1">
    <property type="nucleotide sequence ID" value="XM_053092450.1"/>
</dbReference>
<feature type="region of interest" description="Disordered" evidence="1">
    <location>
        <begin position="353"/>
        <end position="372"/>
    </location>
</feature>
<protein>
    <recommendedName>
        <fullName evidence="3">Polysaccharide lyase 14 domain-containing protein</fullName>
    </recommendedName>
</protein>
<evidence type="ECO:0000256" key="1">
    <source>
        <dbReference type="SAM" id="MobiDB-lite"/>
    </source>
</evidence>
<name>A0AA38LXM8_9TREE</name>
<dbReference type="PANTHER" id="PTHR40124:SF1">
    <property type="entry name" value="DISAGGREGATASE RELATED REPEAT PROTEIN"/>
    <property type="match status" value="1"/>
</dbReference>
<sequence length="402" mass="41607">MHSLSILLLSLPFLPGHVLADTLQSVISAYSLTAASYNFSVPTTTLNSDDAAQWIVSKWDATGGKLDFGENDVVFSPDPASTSATVVRRQGGVTVPTSAASSTASIRASSSTSRSTSKSATGSATSPSSTNLSGQPPVLRVEYPQGSYSKKTGGTQFTSNLTTLAGGSAGGYEKMLLSYDVWFPAGYNFNLGGKLPGLRGGPDRFGCSGGNQTDGTGCFSTRLMWRQNGAGEVYAYIPSTTTLCSQGQTICNSDYGVSLGRGQFSFLTGQWQTIWLLVVLNEVGKSNGLIELWYNGVQALQFPQSALRTSSSITGITGLFFSTFFGGDDTTWASPTQQFSYYRNIQLFAGSGASTAAGPSTTTSSTGSKGGAGARMGGAGGWTAAAVLGSVGVLAVVGWGMI</sequence>
<feature type="compositionally biased region" description="Low complexity" evidence="1">
    <location>
        <begin position="353"/>
        <end position="367"/>
    </location>
</feature>
<evidence type="ECO:0000313" key="5">
    <source>
        <dbReference type="Proteomes" id="UP001164286"/>
    </source>
</evidence>
<keyword evidence="5" id="KW-1185">Reference proteome</keyword>
<feature type="chain" id="PRO_5041241375" description="Polysaccharide lyase 14 domain-containing protein" evidence="2">
    <location>
        <begin position="21"/>
        <end position="402"/>
    </location>
</feature>
<proteinExistence type="predicted"/>
<dbReference type="GeneID" id="77731655"/>
<dbReference type="AlphaFoldDB" id="A0AA38LXM8"/>
<evidence type="ECO:0000313" key="4">
    <source>
        <dbReference type="EMBL" id="KAI9637561.1"/>
    </source>
</evidence>
<dbReference type="InterPro" id="IPR048958">
    <property type="entry name" value="Polysacc_lyase_14"/>
</dbReference>
<accession>A0AA38LXM8</accession>
<dbReference type="Proteomes" id="UP001164286">
    <property type="component" value="Unassembled WGS sequence"/>
</dbReference>
<dbReference type="EMBL" id="JAKWFO010000004">
    <property type="protein sequence ID" value="KAI9637561.1"/>
    <property type="molecule type" value="Genomic_DNA"/>
</dbReference>